<feature type="chain" id="PRO_5047500096" description="DUF3757 domain-containing protein" evidence="1">
    <location>
        <begin position="22"/>
        <end position="164"/>
    </location>
</feature>
<protein>
    <recommendedName>
        <fullName evidence="4">DUF3757 domain-containing protein</fullName>
    </recommendedName>
</protein>
<dbReference type="Proteomes" id="UP001595904">
    <property type="component" value="Unassembled WGS sequence"/>
</dbReference>
<sequence>MERNRMRSLCLFALLASTASATDFIGMTYPPFRDGMQSTVGGCVAGSRGPEHECDYSVGTLESSEGKPIVLIGSRLVGHDEQQKAIWKVTSSVAYPDVPDGYSLAIASCQVNGEDDQTIVAVVRNEEAEWLGRFLWIRRFDLDKEVFVEQPAEGVQCRNEAAGL</sequence>
<evidence type="ECO:0000313" key="2">
    <source>
        <dbReference type="EMBL" id="MFC4310510.1"/>
    </source>
</evidence>
<keyword evidence="1" id="KW-0732">Signal</keyword>
<organism evidence="2 3">
    <name type="scientific">Steroidobacter flavus</name>
    <dbReference type="NCBI Taxonomy" id="1842136"/>
    <lineage>
        <taxon>Bacteria</taxon>
        <taxon>Pseudomonadati</taxon>
        <taxon>Pseudomonadota</taxon>
        <taxon>Gammaproteobacteria</taxon>
        <taxon>Steroidobacterales</taxon>
        <taxon>Steroidobacteraceae</taxon>
        <taxon>Steroidobacter</taxon>
    </lineage>
</organism>
<gene>
    <name evidence="2" type="ORF">ACFPN2_15570</name>
</gene>
<name>A0ABV8ST19_9GAMM</name>
<evidence type="ECO:0008006" key="4">
    <source>
        <dbReference type="Google" id="ProtNLM"/>
    </source>
</evidence>
<dbReference type="RefSeq" id="WP_380598053.1">
    <property type="nucleotide sequence ID" value="NZ_JBHSDU010000003.1"/>
</dbReference>
<accession>A0ABV8ST19</accession>
<evidence type="ECO:0000256" key="1">
    <source>
        <dbReference type="SAM" id="SignalP"/>
    </source>
</evidence>
<dbReference type="EMBL" id="JBHSDU010000003">
    <property type="protein sequence ID" value="MFC4310510.1"/>
    <property type="molecule type" value="Genomic_DNA"/>
</dbReference>
<keyword evidence="3" id="KW-1185">Reference proteome</keyword>
<feature type="signal peptide" evidence="1">
    <location>
        <begin position="1"/>
        <end position="21"/>
    </location>
</feature>
<comment type="caution">
    <text evidence="2">The sequence shown here is derived from an EMBL/GenBank/DDBJ whole genome shotgun (WGS) entry which is preliminary data.</text>
</comment>
<proteinExistence type="predicted"/>
<reference evidence="3" key="1">
    <citation type="journal article" date="2019" name="Int. J. Syst. Evol. Microbiol.">
        <title>The Global Catalogue of Microorganisms (GCM) 10K type strain sequencing project: providing services to taxonomists for standard genome sequencing and annotation.</title>
        <authorList>
            <consortium name="The Broad Institute Genomics Platform"/>
            <consortium name="The Broad Institute Genome Sequencing Center for Infectious Disease"/>
            <person name="Wu L."/>
            <person name="Ma J."/>
        </authorList>
    </citation>
    <scope>NUCLEOTIDE SEQUENCE [LARGE SCALE GENOMIC DNA]</scope>
    <source>
        <strain evidence="3">CGMCC 1.10759</strain>
    </source>
</reference>
<evidence type="ECO:0000313" key="3">
    <source>
        <dbReference type="Proteomes" id="UP001595904"/>
    </source>
</evidence>